<proteinExistence type="predicted"/>
<evidence type="ECO:0000313" key="1">
    <source>
        <dbReference type="EMBL" id="SIO08331.1"/>
    </source>
</evidence>
<keyword evidence="2" id="KW-1185">Reference proteome</keyword>
<dbReference type="STRING" id="1416779.SAMN05444409_1918"/>
<dbReference type="Proteomes" id="UP000185207">
    <property type="component" value="Unassembled WGS sequence"/>
</dbReference>
<reference evidence="2" key="1">
    <citation type="submission" date="2016-11" db="EMBL/GenBank/DDBJ databases">
        <authorList>
            <person name="Varghese N."/>
            <person name="Submissions S."/>
        </authorList>
    </citation>
    <scope>NUCLEOTIDE SEQUENCE [LARGE SCALE GENOMIC DNA]</scope>
    <source>
        <strain evidence="2">DSM 27623</strain>
    </source>
</reference>
<organism evidence="1 2">
    <name type="scientific">Epilithonimonas zeae</name>
    <dbReference type="NCBI Taxonomy" id="1416779"/>
    <lineage>
        <taxon>Bacteria</taxon>
        <taxon>Pseudomonadati</taxon>
        <taxon>Bacteroidota</taxon>
        <taxon>Flavobacteriia</taxon>
        <taxon>Flavobacteriales</taxon>
        <taxon>Weeksellaceae</taxon>
        <taxon>Chryseobacterium group</taxon>
        <taxon>Epilithonimonas</taxon>
    </lineage>
</organism>
<protein>
    <submittedName>
        <fullName evidence="1">Uncharacterized protein</fullName>
    </submittedName>
</protein>
<dbReference type="AlphaFoldDB" id="A0A1N6GLG4"/>
<name>A0A1N6GLG4_9FLAO</name>
<dbReference type="EMBL" id="FSRK01000001">
    <property type="protein sequence ID" value="SIO08331.1"/>
    <property type="molecule type" value="Genomic_DNA"/>
</dbReference>
<sequence length="157" mass="18014">MLPTGKKSAEDTRKLLNNNLNISRKSTARLCFLNPQNRVLKLIFNLLLVFYLVLKPVLPLVEYAVNYDYISDVLCINKKKPELHCNGKCYLGKELAKNSSEDSKSKNPTQKIIDCYIPVEISAVKTVGQRFVTSLTFTYTTDYSYLYLKHVFRPPIT</sequence>
<evidence type="ECO:0000313" key="2">
    <source>
        <dbReference type="Proteomes" id="UP000185207"/>
    </source>
</evidence>
<gene>
    <name evidence="1" type="ORF">SAMN05444409_1918</name>
</gene>
<accession>A0A1N6GLG4</accession>